<proteinExistence type="predicted"/>
<dbReference type="EMBL" id="BMKP01000003">
    <property type="protein sequence ID" value="GGF06635.1"/>
    <property type="molecule type" value="Genomic_DNA"/>
</dbReference>
<protein>
    <recommendedName>
        <fullName evidence="3">Type II restriction enzyme</fullName>
    </recommendedName>
</protein>
<reference evidence="2" key="1">
    <citation type="journal article" date="2019" name="Int. J. Syst. Evol. Microbiol.">
        <title>The Global Catalogue of Microorganisms (GCM) 10K type strain sequencing project: providing services to taxonomists for standard genome sequencing and annotation.</title>
        <authorList>
            <consortium name="The Broad Institute Genomics Platform"/>
            <consortium name="The Broad Institute Genome Sequencing Center for Infectious Disease"/>
            <person name="Wu L."/>
            <person name="Ma J."/>
        </authorList>
    </citation>
    <scope>NUCLEOTIDE SEQUENCE [LARGE SCALE GENOMIC DNA]</scope>
    <source>
        <strain evidence="2">CGMCC 1.16060</strain>
    </source>
</reference>
<accession>A0ABQ1TY05</accession>
<dbReference type="Proteomes" id="UP000655016">
    <property type="component" value="Unassembled WGS sequence"/>
</dbReference>
<dbReference type="RefSeq" id="WP_163394097.1">
    <property type="nucleotide sequence ID" value="NZ_BMKP01000003.1"/>
</dbReference>
<name>A0ABQ1TY05_9FLAO</name>
<evidence type="ECO:0000313" key="2">
    <source>
        <dbReference type="Proteomes" id="UP000655016"/>
    </source>
</evidence>
<organism evidence="1 2">
    <name type="scientific">Flavobacterium limi</name>
    <dbReference type="NCBI Taxonomy" id="2045105"/>
    <lineage>
        <taxon>Bacteria</taxon>
        <taxon>Pseudomonadati</taxon>
        <taxon>Bacteroidota</taxon>
        <taxon>Flavobacteriia</taxon>
        <taxon>Flavobacteriales</taxon>
        <taxon>Flavobacteriaceae</taxon>
        <taxon>Flavobacterium</taxon>
    </lineage>
</organism>
<evidence type="ECO:0008006" key="3">
    <source>
        <dbReference type="Google" id="ProtNLM"/>
    </source>
</evidence>
<sequence>MKLFEDKIREDNRRASFGDNIFNYYDNNQQTKITEIRELLNKWFENYPEENKVELKQNFKNSFNDAFYELFVHETFYRQGYILEPHPLLENSTKKPDFLARKGEEEFYIEATTVSSLSELEVKQENFKAKFIDELNKMNSPIFWLGLDKLEFKKNNFPKVGKLRKAFESELNKINPAEIEIREKNTLLTNHLKYEDDNLLIILSLFIKSEAAKNKKDIRPIGFQFSPVTIKDASEDSNKILKNFKDKARRYGVLNKPFIICLNLDFNFNLKYDVDWAFNNTNSFNSISPKFTKVSAVFVSNVNVGNIFNLPKHRLIVNQHSAYPIEMKNLKLSFENQQVETNKKDIDNILKLNGQKHFGITF</sequence>
<evidence type="ECO:0000313" key="1">
    <source>
        <dbReference type="EMBL" id="GGF06635.1"/>
    </source>
</evidence>
<gene>
    <name evidence="1" type="ORF">GCM10011518_14920</name>
</gene>
<keyword evidence="2" id="KW-1185">Reference proteome</keyword>
<comment type="caution">
    <text evidence="1">The sequence shown here is derived from an EMBL/GenBank/DDBJ whole genome shotgun (WGS) entry which is preliminary data.</text>
</comment>